<gene>
    <name evidence="3" type="primary">LOC125385921</name>
</gene>
<sequence length="1053" mass="122184">MRNLTDLIDNILPIFRHPMIASFRRKEEISEKKLNEYARHIDNIRRYFDAEISDEEVRHYLHVLMFDRMIFRSLECKTKDSDTLESIKGIKRKEDLNETMRNEAFAASPKRSKSLPSLTSKLTPELHFLSDGNIDYGKIVPDIVECSPLFDLIDPRELLVPGYLEKNVFKTRVLDRARLEDFSDVELLSEAIFLQFLYECLLAFDRVDHRYFEPTDSLLLCFCNKWKINGVSTEERMSSIRTPVRLRDFCKYVVPEEKDWLRREEELYRLQTAKSMERLMRKSAEIYEETMLFRDEDFILPGTLKAKDSEASRDLDRQKSSLDVESSFVDVSPLTPVEEMTNAAKKRKKSPKEGKKRNDKSSSRRISSKKSIADEISPLITGKVSLAPPDTEREPVYDFVGYDLERLRVQVTNRKKTFYSADDTLVQVEIDDWLYKSKNLRITVTLHGYSLRLFHRIDGPETNEIFHVTSRIGIILAFQKMLASSHASKNRFHTWQDMNVEQRISWPTGLLIEPIIGDGPDNPYYIKQSYIPKGYVNPEGDREICRRFLRNGTVLKYLDDGRVTVLRPNGVIVNCIAFEELQVERHENYDEQVNFPKNGSDKNNPGYKSTTHGHIILSSNVYTKEDVTECGINRCGILTYSEAENALNIALQWAKRRKEMDTLCELRPALKMYPYSTFKGDRPKEPKVLSKIKRKPMTGFKSRLLEADEVDSVSAQQNLTMDRDDVLSTMGNTVKVSRYTVLNDDGGLYEVLDDLIVSEQHRLLVRIASDYEVDEKFTRRADGTNMLLNSNGELIVRYPDGTRITIGYTIEKEPVMCDWTEEEILLYFVSDGIKEDEQRHYIDPSLSNLKYVDEASLRKVNADYQKKINELLIRDSFVSVLLTCRMEHKNYATVFYDQSAVNCTLSMPDDLRVSISRRGHYEVSMADGVNLKDYQVKPTNFDRRDILRSTYSIPYDWLFPFGRNANGIWKNTHDLPLMGDVEALPELLSIRILRGFKEPGGNAVIDLQRALGRYWMSVSELMSFLSTYCQMFQLNLLDRPASRIPPPKYLAFE</sequence>
<evidence type="ECO:0000313" key="2">
    <source>
        <dbReference type="Proteomes" id="UP000835206"/>
    </source>
</evidence>
<dbReference type="GO" id="GO:0005576">
    <property type="term" value="C:extracellular region"/>
    <property type="evidence" value="ECO:0007669"/>
    <property type="project" value="GOC"/>
</dbReference>
<dbReference type="RefSeq" id="XP_048265897.1">
    <property type="nucleotide sequence ID" value="XM_048409940.1"/>
</dbReference>
<dbReference type="PANTHER" id="PTHR21963:SF1">
    <property type="entry name" value="SPERM-ASSOCIATED ANTIGEN 17"/>
    <property type="match status" value="1"/>
</dbReference>
<dbReference type="InterPro" id="IPR026173">
    <property type="entry name" value="SPAG17"/>
</dbReference>
<keyword evidence="2" id="KW-1185">Reference proteome</keyword>
<dbReference type="GO" id="GO:1990716">
    <property type="term" value="C:axonemal central apparatus"/>
    <property type="evidence" value="ECO:0007669"/>
    <property type="project" value="TreeGrafter"/>
</dbReference>
<dbReference type="KEGG" id="bter:125385921"/>
<evidence type="ECO:0000313" key="3">
    <source>
        <dbReference type="RefSeq" id="XP_048265897.1"/>
    </source>
</evidence>
<organism evidence="2 3">
    <name type="scientific">Bombus terrestris</name>
    <name type="common">Buff-tailed bumblebee</name>
    <name type="synonym">Apis terrestris</name>
    <dbReference type="NCBI Taxonomy" id="30195"/>
    <lineage>
        <taxon>Eukaryota</taxon>
        <taxon>Metazoa</taxon>
        <taxon>Ecdysozoa</taxon>
        <taxon>Arthropoda</taxon>
        <taxon>Hexapoda</taxon>
        <taxon>Insecta</taxon>
        <taxon>Pterygota</taxon>
        <taxon>Neoptera</taxon>
        <taxon>Endopterygota</taxon>
        <taxon>Hymenoptera</taxon>
        <taxon>Apocrita</taxon>
        <taxon>Aculeata</taxon>
        <taxon>Apoidea</taxon>
        <taxon>Anthophila</taxon>
        <taxon>Apidae</taxon>
        <taxon>Bombus</taxon>
        <taxon>Bombus</taxon>
    </lineage>
</organism>
<dbReference type="GO" id="GO:0003351">
    <property type="term" value="P:epithelial cilium movement involved in extracellular fluid movement"/>
    <property type="evidence" value="ECO:0007669"/>
    <property type="project" value="TreeGrafter"/>
</dbReference>
<dbReference type="AlphaFoldDB" id="A0A9C6SP91"/>
<accession>A0A9C6SP91</accession>
<reference evidence="3" key="1">
    <citation type="submission" date="2025-08" db="UniProtKB">
        <authorList>
            <consortium name="RefSeq"/>
        </authorList>
    </citation>
    <scope>IDENTIFICATION</scope>
</reference>
<protein>
    <submittedName>
        <fullName evidence="3">Uncharacterized protein LOC125385921</fullName>
    </submittedName>
</protein>
<evidence type="ECO:0000256" key="1">
    <source>
        <dbReference type="SAM" id="MobiDB-lite"/>
    </source>
</evidence>
<dbReference type="PANTHER" id="PTHR21963">
    <property type="entry name" value="PF6"/>
    <property type="match status" value="1"/>
</dbReference>
<feature type="region of interest" description="Disordered" evidence="1">
    <location>
        <begin position="339"/>
        <end position="369"/>
    </location>
</feature>
<dbReference type="GeneID" id="125385921"/>
<proteinExistence type="predicted"/>
<dbReference type="Proteomes" id="UP000835206">
    <property type="component" value="Chromosome 11"/>
</dbReference>
<dbReference type="OrthoDB" id="10257153at2759"/>
<feature type="compositionally biased region" description="Basic residues" evidence="1">
    <location>
        <begin position="344"/>
        <end position="358"/>
    </location>
</feature>
<dbReference type="GO" id="GO:1904158">
    <property type="term" value="P:axonemal central apparatus assembly"/>
    <property type="evidence" value="ECO:0007669"/>
    <property type="project" value="TreeGrafter"/>
</dbReference>
<name>A0A9C6SP91_BOMTE</name>